<keyword evidence="1" id="KW-0472">Membrane</keyword>
<dbReference type="EMBL" id="CCKQ01001446">
    <property type="protein sequence ID" value="CDW72554.1"/>
    <property type="molecule type" value="Genomic_DNA"/>
</dbReference>
<dbReference type="InterPro" id="IPR052994">
    <property type="entry name" value="Tiny_macrocysts_regulators"/>
</dbReference>
<dbReference type="PANTHER" id="PTHR31600">
    <property type="entry name" value="TINY MACROCYSTS PROTEIN B-RELATED"/>
    <property type="match status" value="1"/>
</dbReference>
<name>A0A077ZSL2_STYLE</name>
<keyword evidence="1" id="KW-0812">Transmembrane</keyword>
<keyword evidence="3" id="KW-1185">Reference proteome</keyword>
<dbReference type="InParanoid" id="A0A077ZSL2"/>
<evidence type="ECO:0000256" key="1">
    <source>
        <dbReference type="SAM" id="Phobius"/>
    </source>
</evidence>
<gene>
    <name evidence="2" type="primary">Contig4188.g4480</name>
    <name evidence="2" type="ORF">STYLEM_1516</name>
</gene>
<reference evidence="2 3" key="1">
    <citation type="submission" date="2014-06" db="EMBL/GenBank/DDBJ databases">
        <authorList>
            <person name="Swart Estienne"/>
        </authorList>
    </citation>
    <scope>NUCLEOTIDE SEQUENCE [LARGE SCALE GENOMIC DNA]</scope>
    <source>
        <strain evidence="2 3">130c</strain>
    </source>
</reference>
<evidence type="ECO:0000313" key="2">
    <source>
        <dbReference type="EMBL" id="CDW72554.1"/>
    </source>
</evidence>
<evidence type="ECO:0000313" key="3">
    <source>
        <dbReference type="Proteomes" id="UP000039865"/>
    </source>
</evidence>
<dbReference type="AlphaFoldDB" id="A0A077ZSL2"/>
<evidence type="ECO:0008006" key="4">
    <source>
        <dbReference type="Google" id="ProtNLM"/>
    </source>
</evidence>
<dbReference type="Proteomes" id="UP000039865">
    <property type="component" value="Unassembled WGS sequence"/>
</dbReference>
<protein>
    <recommendedName>
        <fullName evidence="4">Transmembrane protein</fullName>
    </recommendedName>
</protein>
<organism evidence="2 3">
    <name type="scientific">Stylonychia lemnae</name>
    <name type="common">Ciliate</name>
    <dbReference type="NCBI Taxonomy" id="5949"/>
    <lineage>
        <taxon>Eukaryota</taxon>
        <taxon>Sar</taxon>
        <taxon>Alveolata</taxon>
        <taxon>Ciliophora</taxon>
        <taxon>Intramacronucleata</taxon>
        <taxon>Spirotrichea</taxon>
        <taxon>Stichotrichia</taxon>
        <taxon>Sporadotrichida</taxon>
        <taxon>Oxytrichidae</taxon>
        <taxon>Stylonychinae</taxon>
        <taxon>Stylonychia</taxon>
    </lineage>
</organism>
<proteinExistence type="predicted"/>
<feature type="transmembrane region" description="Helical" evidence="1">
    <location>
        <begin position="351"/>
        <end position="372"/>
    </location>
</feature>
<feature type="transmembrane region" description="Helical" evidence="1">
    <location>
        <begin position="133"/>
        <end position="155"/>
    </location>
</feature>
<sequence>MNRDSLKDLECPTPSYATLKNERTDINDIKLDNLNKTKLKNKEKNSKVIIEEEEYDDDDVNNNRNQQKILSQSQIFNRSQVMQDDSIVGLSQLEETTIKLSDIAQQEESQDDKNRQNKKQLIKQKSYQRRSTMIFLTILVILLLSIYFVIAYFLAMKTFETAKDVVQSLELIFYKGSCFDSTMNFLRESEIRGKHLKLDDKGGVSATDYYLDFCLQKEKEYKNMRMNIPAYFEQARSLIESLDSKEMCDIIYQGQFAYLHDFCKTSLNGILSQGLSNSFYYMYAQILKDNLQVSQAIQNHNLTTNKRLLLDNEIIQIIDMKARLLDPSLTALKEKCITSVVQYIQKLLQNFVVAFIVFILILTLGVIIILIVSFNKLRQSMWDTNIILKIIPFEAIDKKQRIKIKDFFNS</sequence>
<keyword evidence="1" id="KW-1133">Transmembrane helix</keyword>
<dbReference type="PANTHER" id="PTHR31600:SF2">
    <property type="entry name" value="GAMETE ENRICHED GENE 10 PROTEIN-RELATED"/>
    <property type="match status" value="1"/>
</dbReference>
<accession>A0A077ZSL2</accession>